<evidence type="ECO:0008006" key="4">
    <source>
        <dbReference type="Google" id="ProtNLM"/>
    </source>
</evidence>
<accession>A0A558RCQ1</accession>
<evidence type="ECO:0000256" key="1">
    <source>
        <dbReference type="SAM" id="SignalP"/>
    </source>
</evidence>
<feature type="chain" id="PRO_5021738482" description="Outer membrane beta-barrel protein" evidence="1">
    <location>
        <begin position="28"/>
        <end position="231"/>
    </location>
</feature>
<name>A0A558RCQ1_9SPHN</name>
<comment type="caution">
    <text evidence="2">The sequence shown here is derived from an EMBL/GenBank/DDBJ whole genome shotgun (WGS) entry which is preliminary data.</text>
</comment>
<keyword evidence="1" id="KW-0732">Signal</keyword>
<sequence length="231" mass="24303">MVPPPRPRARPLGAILLAIVLASAARAAPADLSANIGVVSDYRFRGVSLSNRKPALQGGVDLGLAGGWYAGTWGSTIARYGGSRAEVDLYGGRTGHVAGFDYSLGASLYLYPRGRRVNYAEVRAEFSRPVGPATLAVEADYVPEQHNSRTDNIYVGARATLVMPDTPFSLTLRGGYEDGFYARKLDWEAGLAVGDDHLSGSASLTGSHQGGAGDTGRLGRTGLRFALAASF</sequence>
<dbReference type="EMBL" id="VNIM01000003">
    <property type="protein sequence ID" value="TVV77257.1"/>
    <property type="molecule type" value="Genomic_DNA"/>
</dbReference>
<feature type="signal peptide" evidence="1">
    <location>
        <begin position="1"/>
        <end position="27"/>
    </location>
</feature>
<evidence type="ECO:0000313" key="3">
    <source>
        <dbReference type="Proteomes" id="UP000318681"/>
    </source>
</evidence>
<dbReference type="Proteomes" id="UP000318681">
    <property type="component" value="Unassembled WGS sequence"/>
</dbReference>
<protein>
    <recommendedName>
        <fullName evidence="4">Outer membrane beta-barrel protein</fullName>
    </recommendedName>
</protein>
<dbReference type="RefSeq" id="WP_145147440.1">
    <property type="nucleotide sequence ID" value="NZ_VNIM01000003.1"/>
</dbReference>
<dbReference type="NCBIfam" id="TIGR02001">
    <property type="entry name" value="gcw_chp"/>
    <property type="match status" value="1"/>
</dbReference>
<dbReference type="OrthoDB" id="9793561at2"/>
<organism evidence="2 3">
    <name type="scientific">Alterirhizorhabdus solaris</name>
    <dbReference type="NCBI Taxonomy" id="2529389"/>
    <lineage>
        <taxon>Bacteria</taxon>
        <taxon>Pseudomonadati</taxon>
        <taxon>Pseudomonadota</taxon>
        <taxon>Alphaproteobacteria</taxon>
        <taxon>Sphingomonadales</taxon>
        <taxon>Rhizorhabdaceae</taxon>
        <taxon>Alterirhizorhabdus</taxon>
    </lineage>
</organism>
<reference evidence="2 3" key="1">
    <citation type="submission" date="2019-07" db="EMBL/GenBank/DDBJ databases">
        <title>Sphingomonas solaris sp. nov., isolated from a solar panel from Boston, Massachusetts.</title>
        <authorList>
            <person name="Tanner K."/>
            <person name="Pascual J."/>
            <person name="Mancuso C."/>
            <person name="Pereto J."/>
            <person name="Khalil A."/>
            <person name="Vilanova C."/>
        </authorList>
    </citation>
    <scope>NUCLEOTIDE SEQUENCE [LARGE SCALE GENOMIC DNA]</scope>
    <source>
        <strain evidence="2 3">R4DWN</strain>
    </source>
</reference>
<proteinExistence type="predicted"/>
<dbReference type="Pfam" id="PF09694">
    <property type="entry name" value="Gcw_chp"/>
    <property type="match status" value="1"/>
</dbReference>
<gene>
    <name evidence="2" type="ORF">FOY91_01610</name>
</gene>
<evidence type="ECO:0000313" key="2">
    <source>
        <dbReference type="EMBL" id="TVV77257.1"/>
    </source>
</evidence>
<keyword evidence="3" id="KW-1185">Reference proteome</keyword>
<dbReference type="AlphaFoldDB" id="A0A558RCQ1"/>
<dbReference type="InterPro" id="IPR010239">
    <property type="entry name" value="CHP02001"/>
</dbReference>